<name>A0A5B7IG58_PORTR</name>
<accession>A0A5B7IG58</accession>
<dbReference type="Proteomes" id="UP000324222">
    <property type="component" value="Unassembled WGS sequence"/>
</dbReference>
<gene>
    <name evidence="1" type="ORF">E2C01_075862</name>
</gene>
<organism evidence="1 2">
    <name type="scientific">Portunus trituberculatus</name>
    <name type="common">Swimming crab</name>
    <name type="synonym">Neptunus trituberculatus</name>
    <dbReference type="NCBI Taxonomy" id="210409"/>
    <lineage>
        <taxon>Eukaryota</taxon>
        <taxon>Metazoa</taxon>
        <taxon>Ecdysozoa</taxon>
        <taxon>Arthropoda</taxon>
        <taxon>Crustacea</taxon>
        <taxon>Multicrustacea</taxon>
        <taxon>Malacostraca</taxon>
        <taxon>Eumalacostraca</taxon>
        <taxon>Eucarida</taxon>
        <taxon>Decapoda</taxon>
        <taxon>Pleocyemata</taxon>
        <taxon>Brachyura</taxon>
        <taxon>Eubrachyura</taxon>
        <taxon>Portunoidea</taxon>
        <taxon>Portunidae</taxon>
        <taxon>Portuninae</taxon>
        <taxon>Portunus</taxon>
    </lineage>
</organism>
<dbReference type="AlphaFoldDB" id="A0A5B7IG58"/>
<keyword evidence="2" id="KW-1185">Reference proteome</keyword>
<proteinExistence type="predicted"/>
<sequence length="47" mass="5373">MEIQRFTHKQSLIGVMLIPLVPVHATMSPRECPRLLLILTASRKMSQ</sequence>
<evidence type="ECO:0000313" key="2">
    <source>
        <dbReference type="Proteomes" id="UP000324222"/>
    </source>
</evidence>
<evidence type="ECO:0000313" key="1">
    <source>
        <dbReference type="EMBL" id="MPC81255.1"/>
    </source>
</evidence>
<comment type="caution">
    <text evidence="1">The sequence shown here is derived from an EMBL/GenBank/DDBJ whole genome shotgun (WGS) entry which is preliminary data.</text>
</comment>
<dbReference type="EMBL" id="VSRR010056403">
    <property type="protein sequence ID" value="MPC81255.1"/>
    <property type="molecule type" value="Genomic_DNA"/>
</dbReference>
<reference evidence="1 2" key="1">
    <citation type="submission" date="2019-05" db="EMBL/GenBank/DDBJ databases">
        <title>Another draft genome of Portunus trituberculatus and its Hox gene families provides insights of decapod evolution.</title>
        <authorList>
            <person name="Jeong J.-H."/>
            <person name="Song I."/>
            <person name="Kim S."/>
            <person name="Choi T."/>
            <person name="Kim D."/>
            <person name="Ryu S."/>
            <person name="Kim W."/>
        </authorList>
    </citation>
    <scope>NUCLEOTIDE SEQUENCE [LARGE SCALE GENOMIC DNA]</scope>
    <source>
        <tissue evidence="1">Muscle</tissue>
    </source>
</reference>
<protein>
    <submittedName>
        <fullName evidence="1">Uncharacterized protein</fullName>
    </submittedName>
</protein>